<dbReference type="CDD" id="cd11644">
    <property type="entry name" value="Precorrin-6Y-MT"/>
    <property type="match status" value="1"/>
</dbReference>
<dbReference type="InterPro" id="IPR014777">
    <property type="entry name" value="4pyrrole_Mease_sub1"/>
</dbReference>
<keyword evidence="8" id="KW-1185">Reference proteome</keyword>
<dbReference type="Pfam" id="PF00590">
    <property type="entry name" value="TP_methylase"/>
    <property type="match status" value="1"/>
</dbReference>
<dbReference type="Gene3D" id="3.40.1010.10">
    <property type="entry name" value="Cobalt-precorrin-4 Transmethylase, Domain 1"/>
    <property type="match status" value="1"/>
</dbReference>
<evidence type="ECO:0000259" key="6">
    <source>
        <dbReference type="Pfam" id="PF00590"/>
    </source>
</evidence>
<accession>A0ABY8Q230</accession>
<organism evidence="7 8">
    <name type="scientific">Fuscovulum ytuae</name>
    <dbReference type="NCBI Taxonomy" id="3042299"/>
    <lineage>
        <taxon>Bacteria</taxon>
        <taxon>Pseudomonadati</taxon>
        <taxon>Pseudomonadota</taxon>
        <taxon>Alphaproteobacteria</taxon>
        <taxon>Rhodobacterales</taxon>
        <taxon>Paracoccaceae</taxon>
        <taxon>Fuscovulum</taxon>
    </lineage>
</organism>
<dbReference type="SUPFAM" id="SSF53790">
    <property type="entry name" value="Tetrapyrrole methylase"/>
    <property type="match status" value="1"/>
</dbReference>
<dbReference type="EMBL" id="CP124535">
    <property type="protein sequence ID" value="WGV14658.1"/>
    <property type="molecule type" value="Genomic_DNA"/>
</dbReference>
<keyword evidence="4" id="KW-0808">Transferase</keyword>
<dbReference type="PANTHER" id="PTHR43182">
    <property type="entry name" value="COBALT-PRECORRIN-6B C(15)-METHYLTRANSFERASE (DECARBOXYLATING)"/>
    <property type="match status" value="1"/>
</dbReference>
<dbReference type="PIRSF" id="PIRSF036428">
    <property type="entry name" value="CobL"/>
    <property type="match status" value="1"/>
</dbReference>
<feature type="domain" description="Tetrapyrrole methylase" evidence="6">
    <location>
        <begin position="6"/>
        <end position="183"/>
    </location>
</feature>
<keyword evidence="3" id="KW-0489">Methyltransferase</keyword>
<name>A0ABY8Q230_9RHOB</name>
<dbReference type="InterPro" id="IPR000878">
    <property type="entry name" value="4pyrrol_Mease"/>
</dbReference>
<dbReference type="Proteomes" id="UP001230978">
    <property type="component" value="Chromosome"/>
</dbReference>
<dbReference type="InterPro" id="IPR050714">
    <property type="entry name" value="Cobalamin_biosynth_MTase"/>
</dbReference>
<dbReference type="PANTHER" id="PTHR43182:SF1">
    <property type="entry name" value="COBALT-PRECORRIN-7 C(5)-METHYLTRANSFERASE"/>
    <property type="match status" value="1"/>
</dbReference>
<sequence length="394" mass="41081">MADPWLFIIGLGEDGPAGLSEASRAALSTATAVFGAPRHLSLAGIDAARAMEWPIPFDLAPLLARRGEPTAMLVSGDPFWFGAGGSVAVHLDPSEWQAHPISGTFSLFAARMGWRLEDTLCLGLHAAPFARLRPVLARGTRALCTLRDPAALPALQSWLRDNGFAAARLTVGEALGGPRERLRPASEITDDLTAPLAVAIDGRDLPASAGLPRASGLSDDLFASDGQITRRPVRALTLSALAPRPGERLWDIGAGSGSISVEWCLAGGTAIAIEARPDRAANIRANAAAFGIEHRLTVIEGTAPAALAPLPTPDAVFVGGGGDAALHAHLWDTLPPGTRLVANGVTLETESTLAACHAAHGGHLLRIDLAEATPLGRFHGWTAARPVVQWSVTR</sequence>
<dbReference type="SUPFAM" id="SSF53335">
    <property type="entry name" value="S-adenosyl-L-methionine-dependent methyltransferases"/>
    <property type="match status" value="1"/>
</dbReference>
<dbReference type="InterPro" id="IPR035996">
    <property type="entry name" value="4pyrrol_Methylase_sf"/>
</dbReference>
<reference evidence="7 8" key="1">
    <citation type="submission" date="2023-04" db="EMBL/GenBank/DDBJ databases">
        <title>YMD61, complete Genome.</title>
        <authorList>
            <person name="Zhang J."/>
        </authorList>
    </citation>
    <scope>NUCLEOTIDE SEQUENCE [LARGE SCALE GENOMIC DNA]</scope>
    <source>
        <strain evidence="7 8">YMD61</strain>
    </source>
</reference>
<evidence type="ECO:0000256" key="2">
    <source>
        <dbReference type="ARBA" id="ARBA00022573"/>
    </source>
</evidence>
<evidence type="ECO:0000256" key="5">
    <source>
        <dbReference type="ARBA" id="ARBA00022691"/>
    </source>
</evidence>
<dbReference type="NCBIfam" id="TIGR02469">
    <property type="entry name" value="CbiT"/>
    <property type="match status" value="1"/>
</dbReference>
<dbReference type="InterPro" id="IPR029063">
    <property type="entry name" value="SAM-dependent_MTases_sf"/>
</dbReference>
<evidence type="ECO:0000256" key="4">
    <source>
        <dbReference type="ARBA" id="ARBA00022679"/>
    </source>
</evidence>
<dbReference type="InterPro" id="IPR014008">
    <property type="entry name" value="Cbl_synth_MTase_CbiT"/>
</dbReference>
<evidence type="ECO:0000256" key="3">
    <source>
        <dbReference type="ARBA" id="ARBA00022603"/>
    </source>
</evidence>
<dbReference type="RefSeq" id="WP_281463782.1">
    <property type="nucleotide sequence ID" value="NZ_CP124535.1"/>
</dbReference>
<keyword evidence="2" id="KW-0169">Cobalamin biosynthesis</keyword>
<dbReference type="InterPro" id="IPR012818">
    <property type="entry name" value="CbiE"/>
</dbReference>
<protein>
    <submittedName>
        <fullName evidence="7">Precorrin-6Y C5,15-methyltransferase (Decarboxylating) subunit CbiT</fullName>
    </submittedName>
</protein>
<dbReference type="Gene3D" id="3.40.50.150">
    <property type="entry name" value="Vaccinia Virus protein VP39"/>
    <property type="match status" value="1"/>
</dbReference>
<dbReference type="InterPro" id="IPR006365">
    <property type="entry name" value="Cbl_synth_CobL"/>
</dbReference>
<keyword evidence="5" id="KW-0949">S-adenosyl-L-methionine</keyword>
<gene>
    <name evidence="7" type="primary">cbiT</name>
    <name evidence="7" type="ORF">QF092_10130</name>
</gene>
<comment type="pathway">
    <text evidence="1">Cofactor biosynthesis; adenosylcobalamin biosynthesis.</text>
</comment>
<evidence type="ECO:0000313" key="7">
    <source>
        <dbReference type="EMBL" id="WGV14658.1"/>
    </source>
</evidence>
<proteinExistence type="predicted"/>
<evidence type="ECO:0000256" key="1">
    <source>
        <dbReference type="ARBA" id="ARBA00004953"/>
    </source>
</evidence>
<evidence type="ECO:0000313" key="8">
    <source>
        <dbReference type="Proteomes" id="UP001230978"/>
    </source>
</evidence>